<accession>A0ABR3Q1F4</accession>
<gene>
    <name evidence="1" type="ORF">Q8F55_005367</name>
</gene>
<protein>
    <submittedName>
        <fullName evidence="1">Uncharacterized protein</fullName>
    </submittedName>
</protein>
<comment type="caution">
    <text evidence="1">The sequence shown here is derived from an EMBL/GenBank/DDBJ whole genome shotgun (WGS) entry which is preliminary data.</text>
</comment>
<dbReference type="GeneID" id="95986410"/>
<evidence type="ECO:0000313" key="1">
    <source>
        <dbReference type="EMBL" id="KAL1408554.1"/>
    </source>
</evidence>
<organism evidence="1 2">
    <name type="scientific">Vanrija albida</name>
    <dbReference type="NCBI Taxonomy" id="181172"/>
    <lineage>
        <taxon>Eukaryota</taxon>
        <taxon>Fungi</taxon>
        <taxon>Dikarya</taxon>
        <taxon>Basidiomycota</taxon>
        <taxon>Agaricomycotina</taxon>
        <taxon>Tremellomycetes</taxon>
        <taxon>Trichosporonales</taxon>
        <taxon>Trichosporonaceae</taxon>
        <taxon>Vanrija</taxon>
    </lineage>
</organism>
<proteinExistence type="predicted"/>
<sequence length="53" mass="5979">MARTTGTTSRVGFTWVLADLSYRTEGLYASQARFQQPTDVAWRDARLTRVNGV</sequence>
<evidence type="ECO:0000313" key="2">
    <source>
        <dbReference type="Proteomes" id="UP001565368"/>
    </source>
</evidence>
<dbReference type="EMBL" id="JBBXJM010000004">
    <property type="protein sequence ID" value="KAL1408554.1"/>
    <property type="molecule type" value="Genomic_DNA"/>
</dbReference>
<reference evidence="1 2" key="1">
    <citation type="submission" date="2023-08" db="EMBL/GenBank/DDBJ databases">
        <title>Annotated Genome Sequence of Vanrija albida AlHP1.</title>
        <authorList>
            <person name="Herzog R."/>
        </authorList>
    </citation>
    <scope>NUCLEOTIDE SEQUENCE [LARGE SCALE GENOMIC DNA]</scope>
    <source>
        <strain evidence="1 2">AlHP1</strain>
    </source>
</reference>
<dbReference type="RefSeq" id="XP_069208498.1">
    <property type="nucleotide sequence ID" value="XM_069353856.1"/>
</dbReference>
<name>A0ABR3Q1F4_9TREE</name>
<dbReference type="Proteomes" id="UP001565368">
    <property type="component" value="Unassembled WGS sequence"/>
</dbReference>
<keyword evidence="2" id="KW-1185">Reference proteome</keyword>